<feature type="domain" description="Penicillin-binding protein transpeptidase" evidence="2">
    <location>
        <begin position="312"/>
        <end position="362"/>
    </location>
</feature>
<dbReference type="GO" id="GO:0008658">
    <property type="term" value="F:penicillin binding"/>
    <property type="evidence" value="ECO:0007669"/>
    <property type="project" value="InterPro"/>
</dbReference>
<dbReference type="Pfam" id="PF05223">
    <property type="entry name" value="MecA_N"/>
    <property type="match status" value="1"/>
</dbReference>
<dbReference type="InterPro" id="IPR012338">
    <property type="entry name" value="Beta-lactam/transpept-like"/>
</dbReference>
<feature type="domain" description="NTF2-like N-terminal transpeptidase" evidence="3">
    <location>
        <begin position="32"/>
        <end position="134"/>
    </location>
</feature>
<dbReference type="InterPro" id="IPR007887">
    <property type="entry name" value="MecA_N"/>
</dbReference>
<dbReference type="InterPro" id="IPR001460">
    <property type="entry name" value="PCN-bd_Tpept"/>
</dbReference>
<dbReference type="SUPFAM" id="SSF56601">
    <property type="entry name" value="beta-lactamase/transpeptidase-like"/>
    <property type="match status" value="1"/>
</dbReference>
<evidence type="ECO:0000313" key="5">
    <source>
        <dbReference type="Proteomes" id="UP000191039"/>
    </source>
</evidence>
<evidence type="ECO:0000259" key="3">
    <source>
        <dbReference type="Pfam" id="PF05223"/>
    </source>
</evidence>
<dbReference type="AlphaFoldDB" id="A0A1T3WIA2"/>
<comment type="caution">
    <text evidence="4">The sequence shown here is derived from an EMBL/GenBank/DDBJ whole genome shotgun (WGS) entry which is preliminary data.</text>
</comment>
<dbReference type="PROSITE" id="PS51257">
    <property type="entry name" value="PROKAR_LIPOPROTEIN"/>
    <property type="match status" value="1"/>
</dbReference>
<sequence>MGSLRGFPAVLLTLVLVLAGCADAEDRLNTTLAGFAEALNRGDAAAAAALTSEQAAATGTLDGLYASLGTDVRFEVSQVRREEDAATFTLAATWRFGPEKQTEWAYTTEGTAAADGDDWKIRWNPATVAPGLAAGALSYSTLAPQPAARVLDRTGADLLTQHIVTLVDIAPGVDVNAVAALLNPIAPTITADSLAGQLAAGRPVTAVTLREEDLTPIREQLAAQPDVTLRPQTRLLATDRALTSPALAGLSDLWQQRTDAAAGWAVTADTASGPRRVGGQDAEPVGDIAATLDIGMQLAAEAALAPLVTPAALVAIQPSTGELLAVAQNAPADAQGPIALTGLYPPGSTFKTVTVSAALQAG</sequence>
<evidence type="ECO:0000313" key="4">
    <source>
        <dbReference type="EMBL" id="OPE54116.1"/>
    </source>
</evidence>
<dbReference type="Proteomes" id="UP000191039">
    <property type="component" value="Unassembled WGS sequence"/>
</dbReference>
<proteinExistence type="predicted"/>
<feature type="signal peptide" evidence="1">
    <location>
        <begin position="1"/>
        <end position="24"/>
    </location>
</feature>
<reference evidence="4 5" key="1">
    <citation type="submission" date="2016-09" db="EMBL/GenBank/DDBJ databases">
        <title>genome sequences of unsequenced Mycobacteria.</title>
        <authorList>
            <person name="Greninger A.L."/>
            <person name="Jerome K.R."/>
            <person name="Mcnair B."/>
            <person name="Wallis C."/>
            <person name="Fang F."/>
        </authorList>
    </citation>
    <scope>NUCLEOTIDE SEQUENCE [LARGE SCALE GENOMIC DNA]</scope>
    <source>
        <strain evidence="4 5">BM1</strain>
    </source>
</reference>
<dbReference type="InterPro" id="IPR050515">
    <property type="entry name" value="Beta-lactam/transpept"/>
</dbReference>
<dbReference type="PANTHER" id="PTHR30627">
    <property type="entry name" value="PEPTIDOGLYCAN D,D-TRANSPEPTIDASE"/>
    <property type="match status" value="1"/>
</dbReference>
<organism evidence="4 5">
    <name type="scientific">Mycolicibacterium diernhoferi</name>
    <dbReference type="NCBI Taxonomy" id="1801"/>
    <lineage>
        <taxon>Bacteria</taxon>
        <taxon>Bacillati</taxon>
        <taxon>Actinomycetota</taxon>
        <taxon>Actinomycetes</taxon>
        <taxon>Mycobacteriales</taxon>
        <taxon>Mycobacteriaceae</taxon>
        <taxon>Mycolicibacterium</taxon>
    </lineage>
</organism>
<dbReference type="RefSeq" id="WP_267890433.1">
    <property type="nucleotide sequence ID" value="NZ_MIJD01000107.1"/>
</dbReference>
<feature type="non-terminal residue" evidence="4">
    <location>
        <position position="362"/>
    </location>
</feature>
<dbReference type="GO" id="GO:0071972">
    <property type="term" value="F:peptidoglycan L,D-transpeptidase activity"/>
    <property type="evidence" value="ECO:0007669"/>
    <property type="project" value="TreeGrafter"/>
</dbReference>
<feature type="chain" id="PRO_5013386710" evidence="1">
    <location>
        <begin position="25"/>
        <end position="362"/>
    </location>
</feature>
<dbReference type="GO" id="GO:0005886">
    <property type="term" value="C:plasma membrane"/>
    <property type="evidence" value="ECO:0007669"/>
    <property type="project" value="TreeGrafter"/>
</dbReference>
<gene>
    <name evidence="4" type="ORF">BV510_12095</name>
</gene>
<dbReference type="GO" id="GO:0071555">
    <property type="term" value="P:cell wall organization"/>
    <property type="evidence" value="ECO:0007669"/>
    <property type="project" value="TreeGrafter"/>
</dbReference>
<dbReference type="EMBL" id="MIJD01000107">
    <property type="protein sequence ID" value="OPE54116.1"/>
    <property type="molecule type" value="Genomic_DNA"/>
</dbReference>
<dbReference type="Pfam" id="PF00905">
    <property type="entry name" value="Transpeptidase"/>
    <property type="match status" value="1"/>
</dbReference>
<keyword evidence="1" id="KW-0732">Signal</keyword>
<name>A0A1T3WIA2_9MYCO</name>
<dbReference type="PANTHER" id="PTHR30627:SF24">
    <property type="entry name" value="PENICILLIN-BINDING PROTEIN 4B"/>
    <property type="match status" value="1"/>
</dbReference>
<accession>A0A1T3WIA2</accession>
<evidence type="ECO:0000256" key="1">
    <source>
        <dbReference type="SAM" id="SignalP"/>
    </source>
</evidence>
<evidence type="ECO:0000259" key="2">
    <source>
        <dbReference type="Pfam" id="PF00905"/>
    </source>
</evidence>
<protein>
    <submittedName>
        <fullName evidence="4">Penicillin-binding protein</fullName>
    </submittedName>
</protein>
<dbReference type="GO" id="GO:0046677">
    <property type="term" value="P:response to antibiotic"/>
    <property type="evidence" value="ECO:0007669"/>
    <property type="project" value="InterPro"/>
</dbReference>
<dbReference type="Gene3D" id="3.40.710.10">
    <property type="entry name" value="DD-peptidase/beta-lactamase superfamily"/>
    <property type="match status" value="1"/>
</dbReference>